<name>A0A434A0S1_9FLAO</name>
<keyword evidence="11" id="KW-1185">Reference proteome</keyword>
<dbReference type="InterPro" id="IPR013783">
    <property type="entry name" value="Ig-like_fold"/>
</dbReference>
<keyword evidence="5 7" id="KW-0378">Hydrolase</keyword>
<comment type="catalytic activity">
    <reaction evidence="1">
        <text>Hydrolysis of terminal, non-reducing beta-D-glucosyl residues with release of beta-D-glucose.</text>
        <dbReference type="EC" id="3.2.1.21"/>
    </reaction>
</comment>
<dbReference type="InterPro" id="IPR017853">
    <property type="entry name" value="GH"/>
</dbReference>
<feature type="domain" description="Fibronectin type III-like" evidence="9">
    <location>
        <begin position="653"/>
        <end position="723"/>
    </location>
</feature>
<evidence type="ECO:0000256" key="3">
    <source>
        <dbReference type="ARBA" id="ARBA00012744"/>
    </source>
</evidence>
<evidence type="ECO:0000259" key="9">
    <source>
        <dbReference type="SMART" id="SM01217"/>
    </source>
</evidence>
<dbReference type="PANTHER" id="PTHR30620:SF16">
    <property type="entry name" value="LYSOSOMAL BETA GLUCOSIDASE"/>
    <property type="match status" value="1"/>
</dbReference>
<dbReference type="PANTHER" id="PTHR30620">
    <property type="entry name" value="PERIPLASMIC BETA-GLUCOSIDASE-RELATED"/>
    <property type="match status" value="1"/>
</dbReference>
<comment type="caution">
    <text evidence="10">The sequence shown here is derived from an EMBL/GenBank/DDBJ whole genome shotgun (WGS) entry which is preliminary data.</text>
</comment>
<dbReference type="InterPro" id="IPR051915">
    <property type="entry name" value="Cellulose_Degrad_GH3"/>
</dbReference>
<evidence type="ECO:0000256" key="6">
    <source>
        <dbReference type="ARBA" id="ARBA00023295"/>
    </source>
</evidence>
<dbReference type="OrthoDB" id="9805821at2"/>
<evidence type="ECO:0000256" key="8">
    <source>
        <dbReference type="SAM" id="SignalP"/>
    </source>
</evidence>
<gene>
    <name evidence="10" type="primary">bglX</name>
    <name evidence="10" type="ORF">D0817_23490</name>
</gene>
<dbReference type="Pfam" id="PF14310">
    <property type="entry name" value="Fn3-like"/>
    <property type="match status" value="1"/>
</dbReference>
<keyword evidence="4 8" id="KW-0732">Signal</keyword>
<dbReference type="GO" id="GO:0009251">
    <property type="term" value="P:glucan catabolic process"/>
    <property type="evidence" value="ECO:0007669"/>
    <property type="project" value="TreeGrafter"/>
</dbReference>
<evidence type="ECO:0000256" key="2">
    <source>
        <dbReference type="ARBA" id="ARBA00005336"/>
    </source>
</evidence>
<reference evidence="11" key="1">
    <citation type="journal article" date="2019" name="Syst. Appl. Microbiol.">
        <title>Flavobacterium circumlabens sp. nov. and Flavobacterium cupreum sp. nov., two psychrotrophic species isolated from Antarctic environmental samples.</title>
        <authorList>
            <person name="Kralova S."/>
            <person name="Busse H.-J."/>
            <person name="Svec P."/>
            <person name="Maslanova I."/>
            <person name="Stankova E."/>
            <person name="Bartak M."/>
            <person name="Sedlacek I."/>
        </authorList>
    </citation>
    <scope>NUCLEOTIDE SEQUENCE [LARGE SCALE GENOMIC DNA]</scope>
    <source>
        <strain evidence="11">CCM 8825</strain>
    </source>
</reference>
<evidence type="ECO:0000256" key="4">
    <source>
        <dbReference type="ARBA" id="ARBA00022729"/>
    </source>
</evidence>
<protein>
    <recommendedName>
        <fullName evidence="3">beta-glucosidase</fullName>
        <ecNumber evidence="3">3.2.1.21</ecNumber>
    </recommendedName>
</protein>
<dbReference type="InterPro" id="IPR026891">
    <property type="entry name" value="Fn3-like"/>
</dbReference>
<dbReference type="Pfam" id="PF00933">
    <property type="entry name" value="Glyco_hydro_3"/>
    <property type="match status" value="1"/>
</dbReference>
<dbReference type="InterPro" id="IPR036962">
    <property type="entry name" value="Glyco_hydro_3_N_sf"/>
</dbReference>
<keyword evidence="6 7" id="KW-0326">Glycosidase</keyword>
<accession>A0A434A0S1</accession>
<feature type="signal peptide" evidence="8">
    <location>
        <begin position="1"/>
        <end position="18"/>
    </location>
</feature>
<dbReference type="FunFam" id="2.60.40.10:FF:000495">
    <property type="entry name" value="Periplasmic beta-glucosidase"/>
    <property type="match status" value="1"/>
</dbReference>
<dbReference type="SUPFAM" id="SSF51445">
    <property type="entry name" value="(Trans)glycosidases"/>
    <property type="match status" value="1"/>
</dbReference>
<dbReference type="PROSITE" id="PS00775">
    <property type="entry name" value="GLYCOSYL_HYDROL_F3"/>
    <property type="match status" value="1"/>
</dbReference>
<dbReference type="InterPro" id="IPR001764">
    <property type="entry name" value="Glyco_hydro_3_N"/>
</dbReference>
<dbReference type="SUPFAM" id="SSF52279">
    <property type="entry name" value="Beta-D-glucan exohydrolase, C-terminal domain"/>
    <property type="match status" value="1"/>
</dbReference>
<dbReference type="InterPro" id="IPR002772">
    <property type="entry name" value="Glyco_hydro_3_C"/>
</dbReference>
<dbReference type="AlphaFoldDB" id="A0A434A0S1"/>
<sequence>MKKIAIVCCVLLSHLIVAQVPVYKNKTAAVEKRISDLLNKMTIEEKILQLNQYTFGVNSNPNNIGPEVKGLPAGIGSLIYFSADPVLRNTIQKKAMEETHLGIPILFGFDVIHGFRTVYPISIAQACSWNPELVKLNCSEAARESVLSGVDWTFSPMIDVSRDPRWGRVSEGYGEDPYVNAVFGVASVQGYQGKNLSDPFSIAACLKHYVGYGMSEGGRDYRFSDVSAQSLWETYLPPYKACIDAGAATVMSGFNDISGVPATSNYYTLTEILKKQWKFDGFVVSDWNAVEQLIYQGVAKDKKEAGQKAFMAGVEMDMKDNIYLENFTALIAEKKIPISAIDDAVSRVLRVKFNLGLFDNPYTEIVDEPSRYLQPKSKQLATNLAEESMVLLKNKSNTLPLSSKINKIALIGPMAKDKENILGSWSFNGKSEDAETLFEGIQKEIKNAAINYALGCDFDGVDESGFVEAVAKANESDVIVLCLGEKKTWSGENASRSTIALPEIQEKLVSALKKTGKPIVLVLSNGRPLELVRVEPLVDAIVEIWQPGVAGGTPLAGILSGRINPSAKLAITFPLTTGQIPTYYSMRQSARPFDKQGDYQDISTEPLYWFGHGLSYTNYKYSPVKLSATKINKNQKITVNVDITNTGKVDGKETVFWYISDPVASISRPVKELKFFEKKEIKAGQKVTFKFEIDPKSDLNYFDSTGNKILEPGNFYIYVGNEKVEFELTD</sequence>
<dbReference type="EC" id="3.2.1.21" evidence="3"/>
<dbReference type="NCBIfam" id="NF011678">
    <property type="entry name" value="PRK15098.1"/>
    <property type="match status" value="1"/>
</dbReference>
<dbReference type="PRINTS" id="PR00133">
    <property type="entry name" value="GLHYDRLASE3"/>
</dbReference>
<dbReference type="EMBL" id="QWDM01000022">
    <property type="protein sequence ID" value="RUT67979.1"/>
    <property type="molecule type" value="Genomic_DNA"/>
</dbReference>
<dbReference type="Gene3D" id="2.60.40.10">
    <property type="entry name" value="Immunoglobulins"/>
    <property type="match status" value="1"/>
</dbReference>
<feature type="chain" id="PRO_5019430800" description="beta-glucosidase" evidence="8">
    <location>
        <begin position="19"/>
        <end position="730"/>
    </location>
</feature>
<proteinExistence type="inferred from homology"/>
<comment type="similarity">
    <text evidence="2 7">Belongs to the glycosyl hydrolase 3 family.</text>
</comment>
<evidence type="ECO:0000313" key="10">
    <source>
        <dbReference type="EMBL" id="RUT67979.1"/>
    </source>
</evidence>
<dbReference type="RefSeq" id="WP_127340720.1">
    <property type="nucleotide sequence ID" value="NZ_QWDM01000022.1"/>
</dbReference>
<evidence type="ECO:0000256" key="7">
    <source>
        <dbReference type="RuleBase" id="RU361161"/>
    </source>
</evidence>
<dbReference type="InterPro" id="IPR036881">
    <property type="entry name" value="Glyco_hydro_3_C_sf"/>
</dbReference>
<evidence type="ECO:0000256" key="1">
    <source>
        <dbReference type="ARBA" id="ARBA00000448"/>
    </source>
</evidence>
<dbReference type="Pfam" id="PF01915">
    <property type="entry name" value="Glyco_hydro_3_C"/>
    <property type="match status" value="1"/>
</dbReference>
<organism evidence="10 11">
    <name type="scientific">Flavobacterium cupreum</name>
    <dbReference type="NCBI Taxonomy" id="2133766"/>
    <lineage>
        <taxon>Bacteria</taxon>
        <taxon>Pseudomonadati</taxon>
        <taxon>Bacteroidota</taxon>
        <taxon>Flavobacteriia</taxon>
        <taxon>Flavobacteriales</taxon>
        <taxon>Flavobacteriaceae</taxon>
        <taxon>Flavobacterium</taxon>
    </lineage>
</organism>
<dbReference type="InterPro" id="IPR019800">
    <property type="entry name" value="Glyco_hydro_3_AS"/>
</dbReference>
<dbReference type="Proteomes" id="UP000288102">
    <property type="component" value="Unassembled WGS sequence"/>
</dbReference>
<dbReference type="Gene3D" id="3.20.20.300">
    <property type="entry name" value="Glycoside hydrolase, family 3, N-terminal domain"/>
    <property type="match status" value="1"/>
</dbReference>
<dbReference type="GO" id="GO:0008422">
    <property type="term" value="F:beta-glucosidase activity"/>
    <property type="evidence" value="ECO:0007669"/>
    <property type="project" value="UniProtKB-EC"/>
</dbReference>
<dbReference type="Gene3D" id="3.40.50.1700">
    <property type="entry name" value="Glycoside hydrolase family 3 C-terminal domain"/>
    <property type="match status" value="1"/>
</dbReference>
<dbReference type="SMART" id="SM01217">
    <property type="entry name" value="Fn3_like"/>
    <property type="match status" value="1"/>
</dbReference>
<evidence type="ECO:0000313" key="11">
    <source>
        <dbReference type="Proteomes" id="UP000288102"/>
    </source>
</evidence>
<evidence type="ECO:0000256" key="5">
    <source>
        <dbReference type="ARBA" id="ARBA00022801"/>
    </source>
</evidence>